<dbReference type="KEGG" id="fri:FraEuI1c_5983"/>
<gene>
    <name evidence="7" type="ordered locus">FraEuI1c_5983</name>
</gene>
<dbReference type="HOGENOM" id="CLU_175439_0_0_11"/>
<proteinExistence type="predicted"/>
<dbReference type="GO" id="GO:0005886">
    <property type="term" value="C:plasma membrane"/>
    <property type="evidence" value="ECO:0007669"/>
    <property type="project" value="UniProtKB-SubCell"/>
</dbReference>
<reference evidence="7 8" key="1">
    <citation type="submission" date="2010-10" db="EMBL/GenBank/DDBJ databases">
        <title>Complete sequence of Frankia sp. EuI1c.</title>
        <authorList>
            <consortium name="US DOE Joint Genome Institute"/>
            <person name="Lucas S."/>
            <person name="Copeland A."/>
            <person name="Lapidus A."/>
            <person name="Cheng J.-F."/>
            <person name="Bruce D."/>
            <person name="Goodwin L."/>
            <person name="Pitluck S."/>
            <person name="Chertkov O."/>
            <person name="Detter J.C."/>
            <person name="Han C."/>
            <person name="Tapia R."/>
            <person name="Land M."/>
            <person name="Hauser L."/>
            <person name="Jeffries C."/>
            <person name="Kyrpides N."/>
            <person name="Ivanova N."/>
            <person name="Mikhailova N."/>
            <person name="Beauchemin N."/>
            <person name="Sen A."/>
            <person name="Sur S.A."/>
            <person name="Gtari M."/>
            <person name="Wall L."/>
            <person name="Tisa L."/>
            <person name="Woyke T."/>
        </authorList>
    </citation>
    <scope>NUCLEOTIDE SEQUENCE [LARGE SCALE GENOMIC DNA]</scope>
    <source>
        <strain evidence="8">DSM 45817 / CECT 9037 / EuI1c</strain>
    </source>
</reference>
<evidence type="ECO:0000313" key="7">
    <source>
        <dbReference type="EMBL" id="ADP83967.1"/>
    </source>
</evidence>
<dbReference type="STRING" id="298654.FraEuI1c_5983"/>
<evidence type="ECO:0000256" key="5">
    <source>
        <dbReference type="ARBA" id="ARBA00023136"/>
    </source>
</evidence>
<evidence type="ECO:0000256" key="2">
    <source>
        <dbReference type="ARBA" id="ARBA00022475"/>
    </source>
</evidence>
<evidence type="ECO:0000256" key="1">
    <source>
        <dbReference type="ARBA" id="ARBA00004651"/>
    </source>
</evidence>
<evidence type="ECO:0000256" key="4">
    <source>
        <dbReference type="ARBA" id="ARBA00022989"/>
    </source>
</evidence>
<evidence type="ECO:0000313" key="8">
    <source>
        <dbReference type="Proteomes" id="UP000002484"/>
    </source>
</evidence>
<name>E3IZP9_PSEI1</name>
<keyword evidence="4 6" id="KW-1133">Transmembrane helix</keyword>
<keyword evidence="2" id="KW-1003">Cell membrane</keyword>
<dbReference type="EMBL" id="CP002299">
    <property type="protein sequence ID" value="ADP83967.1"/>
    <property type="molecule type" value="Genomic_DNA"/>
</dbReference>
<evidence type="ECO:0000256" key="3">
    <source>
        <dbReference type="ARBA" id="ARBA00022692"/>
    </source>
</evidence>
<comment type="subcellular location">
    <subcellularLocation>
        <location evidence="1">Cell membrane</location>
        <topology evidence="1">Multi-pass membrane protein</topology>
    </subcellularLocation>
</comment>
<protein>
    <recommendedName>
        <fullName evidence="9">Prokaryotic cytochrome C oxidase subunit IV family protein</fullName>
    </recommendedName>
</protein>
<dbReference type="InterPro" id="IPR005171">
    <property type="entry name" value="Cyt_c_oxidase_su4_prok"/>
</dbReference>
<dbReference type="Pfam" id="PF03626">
    <property type="entry name" value="COX4_pro"/>
    <property type="match status" value="1"/>
</dbReference>
<keyword evidence="3 6" id="KW-0812">Transmembrane</keyword>
<dbReference type="Proteomes" id="UP000002484">
    <property type="component" value="Chromosome"/>
</dbReference>
<keyword evidence="8" id="KW-1185">Reference proteome</keyword>
<dbReference type="AlphaFoldDB" id="E3IZP9"/>
<evidence type="ECO:0000256" key="6">
    <source>
        <dbReference type="SAM" id="Phobius"/>
    </source>
</evidence>
<evidence type="ECO:0008006" key="9">
    <source>
        <dbReference type="Google" id="ProtNLM"/>
    </source>
</evidence>
<feature type="transmembrane region" description="Helical" evidence="6">
    <location>
        <begin position="70"/>
        <end position="92"/>
    </location>
</feature>
<dbReference type="InParanoid" id="E3IZP9"/>
<dbReference type="eggNOG" id="ENOG50348FA">
    <property type="taxonomic scope" value="Bacteria"/>
</dbReference>
<dbReference type="RefSeq" id="WP_013427085.1">
    <property type="nucleotide sequence ID" value="NC_014666.1"/>
</dbReference>
<dbReference type="OrthoDB" id="8595054at2"/>
<feature type="transmembrane region" description="Helical" evidence="6">
    <location>
        <begin position="9"/>
        <end position="26"/>
    </location>
</feature>
<keyword evidence="5 6" id="KW-0472">Membrane</keyword>
<organism evidence="7 8">
    <name type="scientific">Pseudofrankia inefficax (strain DSM 45817 / CECT 9037 / DDB 130130 / EuI1c)</name>
    <name type="common">Frankia inefficax</name>
    <dbReference type="NCBI Taxonomy" id="298654"/>
    <lineage>
        <taxon>Bacteria</taxon>
        <taxon>Bacillati</taxon>
        <taxon>Actinomycetota</taxon>
        <taxon>Actinomycetes</taxon>
        <taxon>Frankiales</taxon>
        <taxon>Frankiaceae</taxon>
        <taxon>Pseudofrankia</taxon>
    </lineage>
</organism>
<sequence length="97" mass="10486">MGTTFNKRLLAVWLVLSAITVIYLGIDHSAEDRGAPAASTVVTVSAIALALVKVRIIMREFMEVRHAPPLLCRLTDLWVVLMAASLVAMYFAGKAAS</sequence>
<feature type="transmembrane region" description="Helical" evidence="6">
    <location>
        <begin position="38"/>
        <end position="58"/>
    </location>
</feature>
<accession>E3IZP9</accession>